<keyword evidence="2" id="KW-1185">Reference proteome</keyword>
<organism evidence="1 2">
    <name type="scientific">Croceibacterium selenioxidans</name>
    <dbReference type="NCBI Taxonomy" id="2838833"/>
    <lineage>
        <taxon>Bacteria</taxon>
        <taxon>Pseudomonadati</taxon>
        <taxon>Pseudomonadota</taxon>
        <taxon>Alphaproteobacteria</taxon>
        <taxon>Sphingomonadales</taxon>
        <taxon>Erythrobacteraceae</taxon>
        <taxon>Croceibacterium</taxon>
    </lineage>
</organism>
<comment type="caution">
    <text evidence="1">The sequence shown here is derived from an EMBL/GenBank/DDBJ whole genome shotgun (WGS) entry which is preliminary data.</text>
</comment>
<gene>
    <name evidence="1" type="ORF">KK137_12500</name>
</gene>
<evidence type="ECO:0000313" key="2">
    <source>
        <dbReference type="Proteomes" id="UP000811255"/>
    </source>
</evidence>
<dbReference type="Proteomes" id="UP000811255">
    <property type="component" value="Unassembled WGS sequence"/>
</dbReference>
<name>A0ABS5W6L9_9SPHN</name>
<evidence type="ECO:0000313" key="1">
    <source>
        <dbReference type="EMBL" id="MBT2135151.1"/>
    </source>
</evidence>
<dbReference type="EMBL" id="JAHFVK010000002">
    <property type="protein sequence ID" value="MBT2135151.1"/>
    <property type="molecule type" value="Genomic_DNA"/>
</dbReference>
<proteinExistence type="predicted"/>
<sequence length="276" mass="29103">MLFGASCGIPGVTFAQSASTAPAPVPATADATYADIADLVQASGLVVLVNVKNQAVVEPARAQGLAPGHARLYLQAQTEALLSGRAAVGESLVYLVDVPLLPNGKAPKLKKQRFIVFAQPVAGRPGELQLADSSAQLAATPAMEQKVRAVIAQFASPDVPPKVTGIREAMSVAGNLAGESETQLFLDTATGSPVSLSVVRRPGMQPEWGVSWSEIVDQSARAPQAETAEWYRLACFLPYRLPASALLQNDGPSRNRADADYRFIMEQLGACPRNRG</sequence>
<accession>A0ABS5W6L9</accession>
<protein>
    <recommendedName>
        <fullName evidence="3">Lipoprotein</fullName>
    </recommendedName>
</protein>
<evidence type="ECO:0008006" key="3">
    <source>
        <dbReference type="Google" id="ProtNLM"/>
    </source>
</evidence>
<reference evidence="1 2" key="1">
    <citation type="submission" date="2021-05" db="EMBL/GenBank/DDBJ databases">
        <title>Croceibacterium sp. LX-88 genome sequence.</title>
        <authorList>
            <person name="Luo X."/>
        </authorList>
    </citation>
    <scope>NUCLEOTIDE SEQUENCE [LARGE SCALE GENOMIC DNA]</scope>
    <source>
        <strain evidence="1 2">LX-88</strain>
    </source>
</reference>